<sequence>MSSLGDVAKTIAWAYAEISQRRGYTQLLFVVVENKNSPHYERLKKSADCGFGILSQVVTSSFVITSNERYNSNVCLKVNAKLGGATARTMPPWKAQTTYFPKDRPTMIIGVDISHGAPDGKTPSTAAICGNEI</sequence>
<dbReference type="PANTHER" id="PTHR22891">
    <property type="entry name" value="EUKARYOTIC TRANSLATION INITIATION FACTOR 2C"/>
    <property type="match status" value="1"/>
</dbReference>
<dbReference type="InterPro" id="IPR012337">
    <property type="entry name" value="RNaseH-like_sf"/>
</dbReference>
<dbReference type="SUPFAM" id="SSF53098">
    <property type="entry name" value="Ribonuclease H-like"/>
    <property type="match status" value="1"/>
</dbReference>
<feature type="domain" description="Piwi" evidence="1">
    <location>
        <begin position="27"/>
        <end position="128"/>
    </location>
</feature>
<gene>
    <name evidence="2" type="ORF">E4U60_001388</name>
</gene>
<proteinExistence type="predicted"/>
<dbReference type="Gene3D" id="3.40.50.2300">
    <property type="match status" value="1"/>
</dbReference>
<accession>A0A9P7MD97</accession>
<dbReference type="EMBL" id="SRPO01000155">
    <property type="protein sequence ID" value="KAG5938390.1"/>
    <property type="molecule type" value="Genomic_DNA"/>
</dbReference>
<dbReference type="AlphaFoldDB" id="A0A9P7MD97"/>
<reference evidence="2 3" key="1">
    <citation type="journal article" date="2020" name="bioRxiv">
        <title>Whole genome comparisons of ergot fungi reveals the divergence and evolution of species within the genus Claviceps are the result of varying mechanisms driving genome evolution and host range expansion.</title>
        <authorList>
            <person name="Wyka S.A."/>
            <person name="Mondo S.J."/>
            <person name="Liu M."/>
            <person name="Dettman J."/>
            <person name="Nalam V."/>
            <person name="Broders K.D."/>
        </authorList>
    </citation>
    <scope>NUCLEOTIDE SEQUENCE [LARGE SCALE GENOMIC DNA]</scope>
    <source>
        <strain evidence="2 3">CCC 1485</strain>
    </source>
</reference>
<organism evidence="2 3">
    <name type="scientific">Claviceps pazoutovae</name>
    <dbReference type="NCBI Taxonomy" id="1649127"/>
    <lineage>
        <taxon>Eukaryota</taxon>
        <taxon>Fungi</taxon>
        <taxon>Dikarya</taxon>
        <taxon>Ascomycota</taxon>
        <taxon>Pezizomycotina</taxon>
        <taxon>Sordariomycetes</taxon>
        <taxon>Hypocreomycetidae</taxon>
        <taxon>Hypocreales</taxon>
        <taxon>Clavicipitaceae</taxon>
        <taxon>Claviceps</taxon>
    </lineage>
</organism>
<dbReference type="OrthoDB" id="10252740at2759"/>
<dbReference type="InterPro" id="IPR003165">
    <property type="entry name" value="Piwi"/>
</dbReference>
<evidence type="ECO:0000313" key="3">
    <source>
        <dbReference type="Proteomes" id="UP000706124"/>
    </source>
</evidence>
<evidence type="ECO:0000313" key="2">
    <source>
        <dbReference type="EMBL" id="KAG5938390.1"/>
    </source>
</evidence>
<dbReference type="Proteomes" id="UP000706124">
    <property type="component" value="Unassembled WGS sequence"/>
</dbReference>
<evidence type="ECO:0000259" key="1">
    <source>
        <dbReference type="PROSITE" id="PS50822"/>
    </source>
</evidence>
<dbReference type="GO" id="GO:0003676">
    <property type="term" value="F:nucleic acid binding"/>
    <property type="evidence" value="ECO:0007669"/>
    <property type="project" value="InterPro"/>
</dbReference>
<comment type="caution">
    <text evidence="2">The sequence shown here is derived from an EMBL/GenBank/DDBJ whole genome shotgun (WGS) entry which is preliminary data.</text>
</comment>
<protein>
    <recommendedName>
        <fullName evidence="1">Piwi domain-containing protein</fullName>
    </recommendedName>
</protein>
<keyword evidence="3" id="KW-1185">Reference proteome</keyword>
<dbReference type="Pfam" id="PF02171">
    <property type="entry name" value="Piwi"/>
    <property type="match status" value="1"/>
</dbReference>
<name>A0A9P7MD97_9HYPO</name>
<dbReference type="PROSITE" id="PS50822">
    <property type="entry name" value="PIWI"/>
    <property type="match status" value="1"/>
</dbReference>